<evidence type="ECO:0000256" key="5">
    <source>
        <dbReference type="ARBA" id="ARBA00022741"/>
    </source>
</evidence>
<evidence type="ECO:0000313" key="13">
    <source>
        <dbReference type="Proteomes" id="UP000683360"/>
    </source>
</evidence>
<protein>
    <recommendedName>
        <fullName evidence="2">non-specific serine/threonine protein kinase</fullName>
        <ecNumber evidence="2">2.7.11.1</ecNumber>
    </recommendedName>
</protein>
<evidence type="ECO:0000259" key="11">
    <source>
        <dbReference type="PROSITE" id="PS50011"/>
    </source>
</evidence>
<dbReference type="InterPro" id="IPR000719">
    <property type="entry name" value="Prot_kinase_dom"/>
</dbReference>
<evidence type="ECO:0000256" key="3">
    <source>
        <dbReference type="ARBA" id="ARBA00022527"/>
    </source>
</evidence>
<dbReference type="PANTHER" id="PTHR44899:SF8">
    <property type="entry name" value="NIMA-RELATED KINASE 11"/>
    <property type="match status" value="1"/>
</dbReference>
<dbReference type="InterPro" id="IPR008271">
    <property type="entry name" value="Ser/Thr_kinase_AS"/>
</dbReference>
<dbReference type="Gene3D" id="1.10.510.10">
    <property type="entry name" value="Transferase(Phosphotransferase) domain 1"/>
    <property type="match status" value="1"/>
</dbReference>
<dbReference type="OrthoDB" id="248923at2759"/>
<proteinExistence type="inferred from homology"/>
<dbReference type="Pfam" id="PF00069">
    <property type="entry name" value="Pkinase"/>
    <property type="match status" value="1"/>
</dbReference>
<dbReference type="SUPFAM" id="SSF56112">
    <property type="entry name" value="Protein kinase-like (PK-like)"/>
    <property type="match status" value="1"/>
</dbReference>
<sequence>MLSGPERSNKPYTSLHELTHFIHDYEQGPVYLYHQDFSLKEGRIFQDSFIVDEYLNGVLSIRVSYDTNPAPQLKLRDPTGKMRNAIDVDGKLNVLHFTVDSPEKGKWVITVSTTHSTGQNININVAASSNIANIRQPITLSAKAVQQTYQDVHRIAVFADVRLGHHPVVGLKVTAISQLDGRVYKTDLYDNGSGADIQTGDGIYSRFLPYHKNANGLKIQVSDPFGNGHILNNSLVHNEDEIDLEERYESIKMPLKHGISRETMISPDISIPAGNINRTRIPPARIHDLKSRGMNNDNLITLTFTATGNDLDHGRVNHYEILYAHTSQEIFSSRQSLDSLKRVPQSAVMIGSLNLPRSSGQQEVFRINATRLAPNQNSFAFVIVPVDGEESEHEHFRKRDCPLPKSPCMDCPPPSEEPNLLWTPNQIYETIKRLGKGNFGTAFLVRDRRLKTRVAEGESDLKVLKEISVGELAPDETVDAVSEAKVLSKLNHPGIVKFHDSFIDGESFCIVTEYCEGGDLDAKINELAKSKKSLEEKTILDWFVQLVLAVHYMHTRRILHRDLKSRNIFLKGNMVKIGDFGISKILMGTADLASTFTGTPYYMSPEVLKHEGYNSKSDVWSIGCILYEMCTLCHAFDGKSLMAVMYKIVEGDPPKLPDTYSSEISRLLNIMLQRDPEKRPSATDLLKESLLANHIAKMSKDYQSRHTDHATKDAEEIAKLLKQKSRLKDLQEKEEDQKWKNLPPRERMRIRKQQQADQEAERLRESAKLQLSENIQRKNQIQKTLHMQSVPAWAGGSGEGEKFREALTVVREDDKTIKPSKDFGTRSAPLFIQHEITESSDEEGETIKSRTLTGAEIHHTLLNFKPEDRPITPLRDKMIYDPANSSLDFKDGIPDNPEVADTFYSQYEDFDKSSDSDEEMGTVIHRNSEQGTIVPNSISTTVGEEGQFYELLKDVLDKGDEAESTLTFQDDHEAGAFGPVVREQKIKNLRAECQKYLGEEAFEKAYTYLKKARYEKQNSLDSAEEDIMQGLRKFVKNPSDCFLVDQLLFLEEQAKISKG</sequence>
<dbReference type="Gene3D" id="3.30.200.20">
    <property type="entry name" value="Phosphorylase Kinase, domain 1"/>
    <property type="match status" value="1"/>
</dbReference>
<dbReference type="InterPro" id="IPR011009">
    <property type="entry name" value="Kinase-like_dom_sf"/>
</dbReference>
<evidence type="ECO:0000313" key="12">
    <source>
        <dbReference type="EMBL" id="CAG2203551.1"/>
    </source>
</evidence>
<gene>
    <name evidence="12" type="ORF">MEDL_18091</name>
</gene>
<dbReference type="PROSITE" id="PS00108">
    <property type="entry name" value="PROTEIN_KINASE_ST"/>
    <property type="match status" value="1"/>
</dbReference>
<comment type="catalytic activity">
    <reaction evidence="8">
        <text>L-threonyl-[protein] + ATP = O-phospho-L-threonyl-[protein] + ADP + H(+)</text>
        <dbReference type="Rhea" id="RHEA:46608"/>
        <dbReference type="Rhea" id="RHEA-COMP:11060"/>
        <dbReference type="Rhea" id="RHEA-COMP:11605"/>
        <dbReference type="ChEBI" id="CHEBI:15378"/>
        <dbReference type="ChEBI" id="CHEBI:30013"/>
        <dbReference type="ChEBI" id="CHEBI:30616"/>
        <dbReference type="ChEBI" id="CHEBI:61977"/>
        <dbReference type="ChEBI" id="CHEBI:456216"/>
        <dbReference type="EC" id="2.7.11.1"/>
    </reaction>
</comment>
<comment type="caution">
    <text evidence="12">The sequence shown here is derived from an EMBL/GenBank/DDBJ whole genome shotgun (WGS) entry which is preliminary data.</text>
</comment>
<evidence type="ECO:0000256" key="10">
    <source>
        <dbReference type="SAM" id="MobiDB-lite"/>
    </source>
</evidence>
<dbReference type="PROSITE" id="PS50011">
    <property type="entry name" value="PROTEIN_KINASE_DOM"/>
    <property type="match status" value="1"/>
</dbReference>
<evidence type="ECO:0000256" key="7">
    <source>
        <dbReference type="ARBA" id="ARBA00022840"/>
    </source>
</evidence>
<dbReference type="PANTHER" id="PTHR44899">
    <property type="entry name" value="CAMK FAMILY PROTEIN KINASE"/>
    <property type="match status" value="1"/>
</dbReference>
<keyword evidence="7" id="KW-0067">ATP-binding</keyword>
<feature type="domain" description="Protein kinase" evidence="11">
    <location>
        <begin position="428"/>
        <end position="691"/>
    </location>
</feature>
<feature type="region of interest" description="Disordered" evidence="10">
    <location>
        <begin position="728"/>
        <end position="765"/>
    </location>
</feature>
<keyword evidence="4 12" id="KW-0808">Transferase</keyword>
<evidence type="ECO:0000256" key="8">
    <source>
        <dbReference type="ARBA" id="ARBA00047899"/>
    </source>
</evidence>
<organism evidence="12 13">
    <name type="scientific">Mytilus edulis</name>
    <name type="common">Blue mussel</name>
    <dbReference type="NCBI Taxonomy" id="6550"/>
    <lineage>
        <taxon>Eukaryota</taxon>
        <taxon>Metazoa</taxon>
        <taxon>Spiralia</taxon>
        <taxon>Lophotrochozoa</taxon>
        <taxon>Mollusca</taxon>
        <taxon>Bivalvia</taxon>
        <taxon>Autobranchia</taxon>
        <taxon>Pteriomorphia</taxon>
        <taxon>Mytilida</taxon>
        <taxon>Mytiloidea</taxon>
        <taxon>Mytilidae</taxon>
        <taxon>Mytilinae</taxon>
        <taxon>Mytilus</taxon>
    </lineage>
</organism>
<keyword evidence="6" id="KW-0418">Kinase</keyword>
<name>A0A8S3R9Y7_MYTED</name>
<dbReference type="EMBL" id="CAJPWZ010000923">
    <property type="protein sequence ID" value="CAG2203551.1"/>
    <property type="molecule type" value="Genomic_DNA"/>
</dbReference>
<keyword evidence="3" id="KW-0723">Serine/threonine-protein kinase</keyword>
<comment type="catalytic activity">
    <reaction evidence="9">
        <text>L-seryl-[protein] + ATP = O-phospho-L-seryl-[protein] + ADP + H(+)</text>
        <dbReference type="Rhea" id="RHEA:17989"/>
        <dbReference type="Rhea" id="RHEA-COMP:9863"/>
        <dbReference type="Rhea" id="RHEA-COMP:11604"/>
        <dbReference type="ChEBI" id="CHEBI:15378"/>
        <dbReference type="ChEBI" id="CHEBI:29999"/>
        <dbReference type="ChEBI" id="CHEBI:30616"/>
        <dbReference type="ChEBI" id="CHEBI:83421"/>
        <dbReference type="ChEBI" id="CHEBI:456216"/>
        <dbReference type="EC" id="2.7.11.1"/>
    </reaction>
</comment>
<feature type="compositionally biased region" description="Basic and acidic residues" evidence="10">
    <location>
        <begin position="728"/>
        <end position="747"/>
    </location>
</feature>
<keyword evidence="5" id="KW-0547">Nucleotide-binding</keyword>
<dbReference type="InterPro" id="IPR051131">
    <property type="entry name" value="NEK_Ser/Thr_kinase_NIMA"/>
</dbReference>
<dbReference type="Proteomes" id="UP000683360">
    <property type="component" value="Unassembled WGS sequence"/>
</dbReference>
<reference evidence="12" key="1">
    <citation type="submission" date="2021-03" db="EMBL/GenBank/DDBJ databases">
        <authorList>
            <person name="Bekaert M."/>
        </authorList>
    </citation>
    <scope>NUCLEOTIDE SEQUENCE</scope>
</reference>
<evidence type="ECO:0000256" key="2">
    <source>
        <dbReference type="ARBA" id="ARBA00012513"/>
    </source>
</evidence>
<keyword evidence="13" id="KW-1185">Reference proteome</keyword>
<dbReference type="SMART" id="SM00220">
    <property type="entry name" value="S_TKc"/>
    <property type="match status" value="1"/>
</dbReference>
<dbReference type="GO" id="GO:0005524">
    <property type="term" value="F:ATP binding"/>
    <property type="evidence" value="ECO:0007669"/>
    <property type="project" value="UniProtKB-KW"/>
</dbReference>
<evidence type="ECO:0000256" key="9">
    <source>
        <dbReference type="ARBA" id="ARBA00048679"/>
    </source>
</evidence>
<evidence type="ECO:0000256" key="1">
    <source>
        <dbReference type="ARBA" id="ARBA00010886"/>
    </source>
</evidence>
<dbReference type="AlphaFoldDB" id="A0A8S3R9Y7"/>
<evidence type="ECO:0000256" key="6">
    <source>
        <dbReference type="ARBA" id="ARBA00022777"/>
    </source>
</evidence>
<dbReference type="GO" id="GO:0004674">
    <property type="term" value="F:protein serine/threonine kinase activity"/>
    <property type="evidence" value="ECO:0007669"/>
    <property type="project" value="UniProtKB-KW"/>
</dbReference>
<accession>A0A8S3R9Y7</accession>
<dbReference type="EC" id="2.7.11.1" evidence="2"/>
<evidence type="ECO:0000256" key="4">
    <source>
        <dbReference type="ARBA" id="ARBA00022679"/>
    </source>
</evidence>
<comment type="similarity">
    <text evidence="1">Belongs to the protein kinase superfamily. NEK Ser/Thr protein kinase family. NIMA subfamily.</text>
</comment>